<accession>A0A117NI08</accession>
<geneLocation type="mitochondrion" evidence="1"/>
<keyword evidence="1" id="KW-0496">Mitochondrion</keyword>
<dbReference type="EMBL" id="LKAM01000003">
    <property type="protein sequence ID" value="KUM49160.1"/>
    <property type="molecule type" value="Genomic_DNA"/>
</dbReference>
<dbReference type="AlphaFoldDB" id="A0A117NI08"/>
<evidence type="ECO:0000313" key="1">
    <source>
        <dbReference type="EMBL" id="KUM49160.1"/>
    </source>
</evidence>
<protein>
    <submittedName>
        <fullName evidence="1">Uncharacterized protein</fullName>
    </submittedName>
</protein>
<name>A0A117NI08_PICGL</name>
<sequence>MLGKLDMKLARMQEQALLLLLLSIELLALVYLKSPLRPYQHDIWGSNSMEMFFIPSYDYSNFGLNLCTIFTLEFRCLSLENLWRTGS</sequence>
<reference evidence="1" key="1">
    <citation type="journal article" date="2015" name="Genome Biol. Evol.">
        <title>Organellar Genomes of White Spruce (Picea glauca): Assembly and Annotation.</title>
        <authorList>
            <person name="Jackman S.D."/>
            <person name="Warren R.L."/>
            <person name="Gibb E.A."/>
            <person name="Vandervalk B.P."/>
            <person name="Mohamadi H."/>
            <person name="Chu J."/>
            <person name="Raymond A."/>
            <person name="Pleasance S."/>
            <person name="Coope R."/>
            <person name="Wildung M.R."/>
            <person name="Ritland C.E."/>
            <person name="Bousquet J."/>
            <person name="Jones S.J."/>
            <person name="Bohlmann J."/>
            <person name="Birol I."/>
        </authorList>
    </citation>
    <scope>NUCLEOTIDE SEQUENCE [LARGE SCALE GENOMIC DNA]</scope>
    <source>
        <tissue evidence="1">Flushing bud</tissue>
    </source>
</reference>
<organism evidence="1">
    <name type="scientific">Picea glauca</name>
    <name type="common">White spruce</name>
    <name type="synonym">Pinus glauca</name>
    <dbReference type="NCBI Taxonomy" id="3330"/>
    <lineage>
        <taxon>Eukaryota</taxon>
        <taxon>Viridiplantae</taxon>
        <taxon>Streptophyta</taxon>
        <taxon>Embryophyta</taxon>
        <taxon>Tracheophyta</taxon>
        <taxon>Spermatophyta</taxon>
        <taxon>Pinopsida</taxon>
        <taxon>Pinidae</taxon>
        <taxon>Conifers I</taxon>
        <taxon>Pinales</taxon>
        <taxon>Pinaceae</taxon>
        <taxon>Picea</taxon>
    </lineage>
</organism>
<comment type="caution">
    <text evidence="1">The sequence shown here is derived from an EMBL/GenBank/DDBJ whole genome shotgun (WGS) entry which is preliminary data.</text>
</comment>
<gene>
    <name evidence="1" type="ORF">ABT39_MTgene3709</name>
</gene>
<proteinExistence type="predicted"/>